<dbReference type="AlphaFoldDB" id="A0A8H5BAW1"/>
<organism evidence="2 3">
    <name type="scientific">Ephemerocybe angulata</name>
    <dbReference type="NCBI Taxonomy" id="980116"/>
    <lineage>
        <taxon>Eukaryota</taxon>
        <taxon>Fungi</taxon>
        <taxon>Dikarya</taxon>
        <taxon>Basidiomycota</taxon>
        <taxon>Agaricomycotina</taxon>
        <taxon>Agaricomycetes</taxon>
        <taxon>Agaricomycetidae</taxon>
        <taxon>Agaricales</taxon>
        <taxon>Agaricineae</taxon>
        <taxon>Psathyrellaceae</taxon>
        <taxon>Ephemerocybe</taxon>
    </lineage>
</organism>
<sequence>MRLSFVAFGVLACFISCVSAKNAGIWTDDQTSVVQPPGYVDTALSRREYAPSPAPTKRITNAERLRRHLPLLPPTRRTGALSPRASCVPLADGRGTIQVRRASNGNVLGYIRKAFDGQNSYTFSSNVLDALTVKLSSTSISSGAQEISAVAGPDPAHPLIGAVGGSGGYNFNPGQLGHVSRSYAYLSGTGHTPANSPPSSTAGHSIQSLGYNAPAESTIWFVDCLTLDITAQWTNADGSRPATSLFYDPPVDFVGLIGDFNKFVSTFPGEGAYLVTLHFIPAGI</sequence>
<dbReference type="Proteomes" id="UP000541558">
    <property type="component" value="Unassembled WGS sequence"/>
</dbReference>
<reference evidence="2 3" key="1">
    <citation type="journal article" date="2020" name="ISME J.">
        <title>Uncovering the hidden diversity of litter-decomposition mechanisms in mushroom-forming fungi.</title>
        <authorList>
            <person name="Floudas D."/>
            <person name="Bentzer J."/>
            <person name="Ahren D."/>
            <person name="Johansson T."/>
            <person name="Persson P."/>
            <person name="Tunlid A."/>
        </authorList>
    </citation>
    <scope>NUCLEOTIDE SEQUENCE [LARGE SCALE GENOMIC DNA]</scope>
    <source>
        <strain evidence="2 3">CBS 175.51</strain>
    </source>
</reference>
<keyword evidence="1" id="KW-0732">Signal</keyword>
<evidence type="ECO:0000313" key="2">
    <source>
        <dbReference type="EMBL" id="KAF5319832.1"/>
    </source>
</evidence>
<feature type="signal peptide" evidence="1">
    <location>
        <begin position="1"/>
        <end position="20"/>
    </location>
</feature>
<evidence type="ECO:0000256" key="1">
    <source>
        <dbReference type="SAM" id="SignalP"/>
    </source>
</evidence>
<feature type="chain" id="PRO_5034834543" evidence="1">
    <location>
        <begin position="21"/>
        <end position="284"/>
    </location>
</feature>
<protein>
    <submittedName>
        <fullName evidence="2">Uncharacterized protein</fullName>
    </submittedName>
</protein>
<accession>A0A8H5BAW1</accession>
<gene>
    <name evidence="2" type="ORF">D9611_012848</name>
</gene>
<evidence type="ECO:0000313" key="3">
    <source>
        <dbReference type="Proteomes" id="UP000541558"/>
    </source>
</evidence>
<dbReference type="OrthoDB" id="4584900at2759"/>
<dbReference type="EMBL" id="JAACJK010000173">
    <property type="protein sequence ID" value="KAF5319832.1"/>
    <property type="molecule type" value="Genomic_DNA"/>
</dbReference>
<proteinExistence type="predicted"/>
<comment type="caution">
    <text evidence="2">The sequence shown here is derived from an EMBL/GenBank/DDBJ whole genome shotgun (WGS) entry which is preliminary data.</text>
</comment>
<keyword evidence="3" id="KW-1185">Reference proteome</keyword>
<name>A0A8H5BAW1_9AGAR</name>